<gene>
    <name evidence="9" type="ORF">DFJ65_2937</name>
</gene>
<dbReference type="RefSeq" id="WP_115923639.1">
    <property type="nucleotide sequence ID" value="NZ_QTUA01000001.1"/>
</dbReference>
<name>A0A3D9UTJ8_9MICO</name>
<protein>
    <submittedName>
        <fullName evidence="9">Undecaprenyl-phosphate galactose phosphotransferase WbaP/exopolysaccharide biosynthesis polyprenyl glycosylphosphotransferase</fullName>
    </submittedName>
</protein>
<comment type="subcellular location">
    <subcellularLocation>
        <location evidence="1">Membrane</location>
        <topology evidence="1">Multi-pass membrane protein</topology>
    </subcellularLocation>
</comment>
<keyword evidence="5 7" id="KW-1133">Transmembrane helix</keyword>
<dbReference type="AlphaFoldDB" id="A0A3D9UTJ8"/>
<evidence type="ECO:0000256" key="6">
    <source>
        <dbReference type="ARBA" id="ARBA00023136"/>
    </source>
</evidence>
<keyword evidence="10" id="KW-1185">Reference proteome</keyword>
<keyword evidence="6 7" id="KW-0472">Membrane</keyword>
<accession>A0A3D9UTJ8</accession>
<comment type="similarity">
    <text evidence="2">Belongs to the bacterial sugar transferase family.</text>
</comment>
<dbReference type="Pfam" id="PF02397">
    <property type="entry name" value="Bac_transf"/>
    <property type="match status" value="1"/>
</dbReference>
<proteinExistence type="inferred from homology"/>
<evidence type="ECO:0000256" key="5">
    <source>
        <dbReference type="ARBA" id="ARBA00022989"/>
    </source>
</evidence>
<feature type="transmembrane region" description="Helical" evidence="7">
    <location>
        <begin position="25"/>
        <end position="45"/>
    </location>
</feature>
<dbReference type="PANTHER" id="PTHR30576:SF10">
    <property type="entry name" value="SLL5057 PROTEIN"/>
    <property type="match status" value="1"/>
</dbReference>
<feature type="domain" description="Bacterial sugar transferase" evidence="8">
    <location>
        <begin position="293"/>
        <end position="480"/>
    </location>
</feature>
<dbReference type="GO" id="GO:0016780">
    <property type="term" value="F:phosphotransferase activity, for other substituted phosphate groups"/>
    <property type="evidence" value="ECO:0007669"/>
    <property type="project" value="TreeGrafter"/>
</dbReference>
<keyword evidence="4 7" id="KW-0812">Transmembrane</keyword>
<comment type="caution">
    <text evidence="9">The sequence shown here is derived from an EMBL/GenBank/DDBJ whole genome shotgun (WGS) entry which is preliminary data.</text>
</comment>
<evidence type="ECO:0000256" key="3">
    <source>
        <dbReference type="ARBA" id="ARBA00022679"/>
    </source>
</evidence>
<dbReference type="InterPro" id="IPR017475">
    <property type="entry name" value="EPS_sugar_tfrase"/>
</dbReference>
<dbReference type="NCBIfam" id="TIGR03025">
    <property type="entry name" value="EPS_sugtrans"/>
    <property type="match status" value="1"/>
</dbReference>
<sequence>MAIDQRVTTVASTDVGWRRKMQARLFAFDFVAVAVALGTAVIIRFGDETDRRVSGLAELSYPQTAVLLGIAWLATIAAFGGYSLRVVAVGSAEYHGLARATWSTFGGIAIFAALFQIQFARGFLLVALPLGLFLLLVGRLAARRMLVRQRERGEWVERALVVGSPVEVRYVVDAMERASIAGYKVVAVATGGTDAEFELADGGMLPEMGLPEDAARSAVISGATAVVVAGQSSSGPTFLRDLGWALEDTDCDLVLASRITDVAGPRIHWQPVDGLPLIAVDMPRYTGVKYLGKRAFDVIVGGLGTLALMPVMLIAALAIKLEDRGPIFYRQERVGVNGDRFRITKFRSMVPDAEAKQAELRARHDGNAILFKLRADPRVTRVGRFIRRYSIDELPQLFDVLRGDMSLVGPRPPLPTEVDLYDQHVHRRLYVKPGITGPWQVGGRSNLTWDESVRKDLYYVENWSITGDLLILVKTVRAVIRGDGAY</sequence>
<dbReference type="Proteomes" id="UP000256253">
    <property type="component" value="Unassembled WGS sequence"/>
</dbReference>
<evidence type="ECO:0000256" key="4">
    <source>
        <dbReference type="ARBA" id="ARBA00022692"/>
    </source>
</evidence>
<keyword evidence="3 9" id="KW-0808">Transferase</keyword>
<feature type="transmembrane region" description="Helical" evidence="7">
    <location>
        <begin position="298"/>
        <end position="319"/>
    </location>
</feature>
<feature type="transmembrane region" description="Helical" evidence="7">
    <location>
        <begin position="123"/>
        <end position="142"/>
    </location>
</feature>
<evidence type="ECO:0000313" key="9">
    <source>
        <dbReference type="EMBL" id="REF31853.1"/>
    </source>
</evidence>
<dbReference type="InterPro" id="IPR003362">
    <property type="entry name" value="Bact_transf"/>
</dbReference>
<evidence type="ECO:0000256" key="1">
    <source>
        <dbReference type="ARBA" id="ARBA00004141"/>
    </source>
</evidence>
<organism evidence="9 10">
    <name type="scientific">Calidifontibacter indicus</name>
    <dbReference type="NCBI Taxonomy" id="419650"/>
    <lineage>
        <taxon>Bacteria</taxon>
        <taxon>Bacillati</taxon>
        <taxon>Actinomycetota</taxon>
        <taxon>Actinomycetes</taxon>
        <taxon>Micrococcales</taxon>
        <taxon>Dermacoccaceae</taxon>
        <taxon>Calidifontibacter</taxon>
    </lineage>
</organism>
<feature type="transmembrane region" description="Helical" evidence="7">
    <location>
        <begin position="96"/>
        <end position="117"/>
    </location>
</feature>
<evidence type="ECO:0000259" key="8">
    <source>
        <dbReference type="Pfam" id="PF02397"/>
    </source>
</evidence>
<evidence type="ECO:0000313" key="10">
    <source>
        <dbReference type="Proteomes" id="UP000256253"/>
    </source>
</evidence>
<dbReference type="PANTHER" id="PTHR30576">
    <property type="entry name" value="COLANIC BIOSYNTHESIS UDP-GLUCOSE LIPID CARRIER TRANSFERASE"/>
    <property type="match status" value="1"/>
</dbReference>
<dbReference type="GO" id="GO:0016020">
    <property type="term" value="C:membrane"/>
    <property type="evidence" value="ECO:0007669"/>
    <property type="project" value="UniProtKB-SubCell"/>
</dbReference>
<dbReference type="EMBL" id="QTUA01000001">
    <property type="protein sequence ID" value="REF31853.1"/>
    <property type="molecule type" value="Genomic_DNA"/>
</dbReference>
<evidence type="ECO:0000256" key="7">
    <source>
        <dbReference type="SAM" id="Phobius"/>
    </source>
</evidence>
<feature type="transmembrane region" description="Helical" evidence="7">
    <location>
        <begin position="65"/>
        <end position="84"/>
    </location>
</feature>
<dbReference type="OrthoDB" id="9808602at2"/>
<reference evidence="9 10" key="1">
    <citation type="submission" date="2018-08" db="EMBL/GenBank/DDBJ databases">
        <title>Sequencing the genomes of 1000 actinobacteria strains.</title>
        <authorList>
            <person name="Klenk H.-P."/>
        </authorList>
    </citation>
    <scope>NUCLEOTIDE SEQUENCE [LARGE SCALE GENOMIC DNA]</scope>
    <source>
        <strain evidence="9 10">DSM 22967</strain>
    </source>
</reference>
<evidence type="ECO:0000256" key="2">
    <source>
        <dbReference type="ARBA" id="ARBA00006464"/>
    </source>
</evidence>